<reference evidence="3 4" key="1">
    <citation type="submission" date="2019-03" db="EMBL/GenBank/DDBJ databases">
        <title>Genomic Encyclopedia of Type Strains, Phase IV (KMG-IV): sequencing the most valuable type-strain genomes for metagenomic binning, comparative biology and taxonomic classification.</title>
        <authorList>
            <person name="Goeker M."/>
        </authorList>
    </citation>
    <scope>NUCLEOTIDE SEQUENCE [LARGE SCALE GENOMIC DNA]</scope>
    <source>
        <strain evidence="3 4">LX-B</strain>
    </source>
</reference>
<dbReference type="GO" id="GO:0016787">
    <property type="term" value="F:hydrolase activity"/>
    <property type="evidence" value="ECO:0007669"/>
    <property type="project" value="UniProtKB-KW"/>
</dbReference>
<dbReference type="EMBL" id="SLUN01000006">
    <property type="protein sequence ID" value="TCL72377.1"/>
    <property type="molecule type" value="Genomic_DNA"/>
</dbReference>
<dbReference type="AlphaFoldDB" id="A0A4V2QFL1"/>
<dbReference type="Proteomes" id="UP000295008">
    <property type="component" value="Unassembled WGS sequence"/>
</dbReference>
<dbReference type="RefSeq" id="WP_165907865.1">
    <property type="nucleotide sequence ID" value="NZ_SLUN01000006.1"/>
</dbReference>
<evidence type="ECO:0000313" key="3">
    <source>
        <dbReference type="EMBL" id="TCL72377.1"/>
    </source>
</evidence>
<dbReference type="PANTHER" id="PTHR43283">
    <property type="entry name" value="BETA-LACTAMASE-RELATED"/>
    <property type="match status" value="1"/>
</dbReference>
<dbReference type="PANTHER" id="PTHR43283:SF11">
    <property type="entry name" value="BETA-LACTAMASE-RELATED DOMAIN-CONTAINING PROTEIN"/>
    <property type="match status" value="1"/>
</dbReference>
<protein>
    <submittedName>
        <fullName evidence="3">CubicO group peptidase (Beta-lactamase class C family)</fullName>
    </submittedName>
</protein>
<accession>A0A4V2QFL1</accession>
<organism evidence="3 4">
    <name type="scientific">Hydrogenispora ethanolica</name>
    <dbReference type="NCBI Taxonomy" id="1082276"/>
    <lineage>
        <taxon>Bacteria</taxon>
        <taxon>Bacillati</taxon>
        <taxon>Bacillota</taxon>
        <taxon>Hydrogenispora</taxon>
    </lineage>
</organism>
<dbReference type="Pfam" id="PF00144">
    <property type="entry name" value="Beta-lactamase"/>
    <property type="match status" value="1"/>
</dbReference>
<name>A0A4V2QFL1_HYDET</name>
<dbReference type="InterPro" id="IPR001466">
    <property type="entry name" value="Beta-lactam-related"/>
</dbReference>
<dbReference type="InterPro" id="IPR050789">
    <property type="entry name" value="Diverse_Enzym_Activities"/>
</dbReference>
<keyword evidence="1" id="KW-0378">Hydrolase</keyword>
<dbReference type="InterPro" id="IPR012338">
    <property type="entry name" value="Beta-lactam/transpept-like"/>
</dbReference>
<dbReference type="Gene3D" id="3.40.710.10">
    <property type="entry name" value="DD-peptidase/beta-lactamase superfamily"/>
    <property type="match status" value="1"/>
</dbReference>
<dbReference type="SUPFAM" id="SSF56601">
    <property type="entry name" value="beta-lactamase/transpeptidase-like"/>
    <property type="match status" value="1"/>
</dbReference>
<proteinExistence type="predicted"/>
<evidence type="ECO:0000259" key="2">
    <source>
        <dbReference type="Pfam" id="PF00144"/>
    </source>
</evidence>
<keyword evidence="4" id="KW-1185">Reference proteome</keyword>
<sequence>MSTIHDFLRGTIDKGEIPSATYIIGTSAQILEKGTLGQLGQGRAAVREDTLYDLASVTKPIVALAAMKLLQNGQIALDDTVATYLDEYRNTTKSDITIYQLLTHTSKIYGCVPLYKTAHTKEELLEAIVDMPDREKNDVLYSSQGIIVLGCIIEKICGKPLDQVLKEMIFEPLAMNTTMFNPPERLFGNIASTEYCQWRQRMIIGEVHDENAVVLGGVCGHAGLFSNIFDLAKLCVAMLTAKTARGDSFLSPAVCKLMTQNHTADLNLARGLGWQAKDKHGSPAGDLFSETSYGHTGFTGTSVWIDPSRDLYAVLLTNRVHPSRANEHIFKIRRKFHNLAVILSESQAIG</sequence>
<comment type="caution">
    <text evidence="3">The sequence shown here is derived from an EMBL/GenBank/DDBJ whole genome shotgun (WGS) entry which is preliminary data.</text>
</comment>
<feature type="domain" description="Beta-lactamase-related" evidence="2">
    <location>
        <begin position="10"/>
        <end position="326"/>
    </location>
</feature>
<evidence type="ECO:0000313" key="4">
    <source>
        <dbReference type="Proteomes" id="UP000295008"/>
    </source>
</evidence>
<evidence type="ECO:0000256" key="1">
    <source>
        <dbReference type="ARBA" id="ARBA00022801"/>
    </source>
</evidence>
<gene>
    <name evidence="3" type="ORF">EDC14_100687</name>
</gene>